<organism evidence="3 4">
    <name type="scientific">Xenopus laevis</name>
    <name type="common">African clawed frog</name>
    <dbReference type="NCBI Taxonomy" id="8355"/>
    <lineage>
        <taxon>Eukaryota</taxon>
        <taxon>Metazoa</taxon>
        <taxon>Chordata</taxon>
        <taxon>Craniata</taxon>
        <taxon>Vertebrata</taxon>
        <taxon>Euteleostomi</taxon>
        <taxon>Amphibia</taxon>
        <taxon>Batrachia</taxon>
        <taxon>Anura</taxon>
        <taxon>Pipoidea</taxon>
        <taxon>Pipidae</taxon>
        <taxon>Xenopodinae</taxon>
        <taxon>Xenopus</taxon>
        <taxon>Xenopus</taxon>
    </lineage>
</organism>
<keyword evidence="1" id="KW-0210">Decarboxylase</keyword>
<dbReference type="Proteomes" id="UP000694892">
    <property type="component" value="Chromosome 9_10S"/>
</dbReference>
<reference evidence="4" key="1">
    <citation type="journal article" date="2016" name="Nature">
        <title>Genome evolution in the allotetraploid frog Xenopus laevis.</title>
        <authorList>
            <person name="Session A.M."/>
            <person name="Uno Y."/>
            <person name="Kwon T."/>
            <person name="Chapman J.A."/>
            <person name="Toyoda A."/>
            <person name="Takahashi S."/>
            <person name="Fukui A."/>
            <person name="Hikosaka A."/>
            <person name="Suzuki A."/>
            <person name="Kondo M."/>
            <person name="van Heeringen S.J."/>
            <person name="Quigley I."/>
            <person name="Heinz S."/>
            <person name="Ogino H."/>
            <person name="Ochi H."/>
            <person name="Hellsten U."/>
            <person name="Lyons J.B."/>
            <person name="Simakov O."/>
            <person name="Putnam N."/>
            <person name="Stites J."/>
            <person name="Kuroki Y."/>
            <person name="Tanaka T."/>
            <person name="Michiue T."/>
            <person name="Watanabe M."/>
            <person name="Bogdanovic O."/>
            <person name="Lister R."/>
            <person name="Georgiou G."/>
            <person name="Paranjpe S.S."/>
            <person name="van Kruijsbergen I."/>
            <person name="Shu S."/>
            <person name="Carlson J."/>
            <person name="Kinoshita T."/>
            <person name="Ohta Y."/>
            <person name="Mawaribuchi S."/>
            <person name="Jenkins J."/>
            <person name="Grimwood J."/>
            <person name="Schmutz J."/>
            <person name="Mitros T."/>
            <person name="Mozaffari S.V."/>
            <person name="Suzuki Y."/>
            <person name="Haramoto Y."/>
            <person name="Yamamoto T.S."/>
            <person name="Takagi C."/>
            <person name="Heald R."/>
            <person name="Miller K."/>
            <person name="Haudenschild C."/>
            <person name="Kitzman J."/>
            <person name="Nakayama T."/>
            <person name="Izutsu Y."/>
            <person name="Robert J."/>
            <person name="Fortriede J."/>
            <person name="Burns K."/>
            <person name="Lotay V."/>
            <person name="Karimi K."/>
            <person name="Yasuoka Y."/>
            <person name="Dichmann D.S."/>
            <person name="Flajnik M.F."/>
            <person name="Houston D.W."/>
            <person name="Shendure J."/>
            <person name="DuPasquier L."/>
            <person name="Vize P.D."/>
            <person name="Zorn A.M."/>
            <person name="Ito M."/>
            <person name="Marcotte E.M."/>
            <person name="Wallingford J.B."/>
            <person name="Ito Y."/>
            <person name="Asashima M."/>
            <person name="Ueno N."/>
            <person name="Matsuda Y."/>
            <person name="Veenstra G.J."/>
            <person name="Fujiyama A."/>
            <person name="Harland R.M."/>
            <person name="Taira M."/>
            <person name="Rokhsar D.S."/>
        </authorList>
    </citation>
    <scope>NUCLEOTIDE SEQUENCE [LARGE SCALE GENOMIC DNA]</scope>
    <source>
        <strain evidence="4">J</strain>
    </source>
</reference>
<evidence type="ECO:0000313" key="4">
    <source>
        <dbReference type="Proteomes" id="UP000694892"/>
    </source>
</evidence>
<dbReference type="PANTHER" id="PTHR10067:SF20">
    <property type="entry name" value="PHOSPHATIDYLSERINE DECARBOXYLASE PROENZYME, MITOCHONDRIAL"/>
    <property type="match status" value="1"/>
</dbReference>
<gene>
    <name evidence="3" type="ORF">XELAEV_18047845mg</name>
</gene>
<dbReference type="Pfam" id="PF02666">
    <property type="entry name" value="PS_Dcarbxylase"/>
    <property type="match status" value="1"/>
</dbReference>
<dbReference type="InterPro" id="IPR003817">
    <property type="entry name" value="PS_Dcarbxylase"/>
</dbReference>
<evidence type="ECO:0000256" key="1">
    <source>
        <dbReference type="ARBA" id="ARBA00022793"/>
    </source>
</evidence>
<name>A0A974H2A3_XENLA</name>
<dbReference type="GO" id="GO:0005739">
    <property type="term" value="C:mitochondrion"/>
    <property type="evidence" value="ECO:0007669"/>
    <property type="project" value="TreeGrafter"/>
</dbReference>
<accession>A0A974H2A3</accession>
<evidence type="ECO:0000256" key="2">
    <source>
        <dbReference type="ARBA" id="ARBA00023239"/>
    </source>
</evidence>
<sequence>MSSIGCTYQELLSVSPHIAHWIPRLFCQNERVVLSGQWQFGFFSVTAVRATNVASIRIYGDQDLRTNCSRHMKGKYHDYSYTDQYGPEGLTLAKGQPLGEFNFGTKVKLAQGLSLR</sequence>
<evidence type="ECO:0000313" key="3">
    <source>
        <dbReference type="EMBL" id="OCT61816.1"/>
    </source>
</evidence>
<dbReference type="EMBL" id="CM004483">
    <property type="protein sequence ID" value="OCT61816.1"/>
    <property type="molecule type" value="Genomic_DNA"/>
</dbReference>
<keyword evidence="2" id="KW-0456">Lyase</keyword>
<dbReference type="GO" id="GO:0004609">
    <property type="term" value="F:phosphatidylserine decarboxylase activity"/>
    <property type="evidence" value="ECO:0007669"/>
    <property type="project" value="InterPro"/>
</dbReference>
<protein>
    <submittedName>
        <fullName evidence="3">Uncharacterized protein</fullName>
    </submittedName>
</protein>
<proteinExistence type="predicted"/>
<dbReference type="GO" id="GO:0006646">
    <property type="term" value="P:phosphatidylethanolamine biosynthetic process"/>
    <property type="evidence" value="ECO:0007669"/>
    <property type="project" value="TreeGrafter"/>
</dbReference>
<dbReference type="PANTHER" id="PTHR10067">
    <property type="entry name" value="PHOSPHATIDYLSERINE DECARBOXYLASE"/>
    <property type="match status" value="1"/>
</dbReference>
<dbReference type="AlphaFoldDB" id="A0A974H2A3"/>